<protein>
    <recommendedName>
        <fullName evidence="3">Peptidase S74 domain-containing protein</fullName>
    </recommendedName>
</protein>
<name>A0A2T2YIN0_9BACT</name>
<dbReference type="InterPro" id="IPR026444">
    <property type="entry name" value="Secre_tail"/>
</dbReference>
<proteinExistence type="predicted"/>
<evidence type="ECO:0000313" key="4">
    <source>
        <dbReference type="EMBL" id="PSR55356.1"/>
    </source>
</evidence>
<sequence length="535" mass="57161">MKTLKLTFVAVLVAYGPLALAQTGTWNKAGNSLAGTEKLGSTNNKPLRLFTNNTQRLTIDGSGKVGIGVTAAKARLHVADGSSSTEPLPNATMVTESSSDNFLNILAPGNHRSGILFSAHSNPIAGGFIYNNEDATNSLQFLTSGATRMALTAAGLGIGTVAPKTNLHVFKGTSGAGAPHPNASLIVESSKTNFINLLNPNASTSGILFGNSFSNSDGGIIFSGDSTPRGLQFNTGGNSTRMVVASNGFVGIGTKKPKSTLHIVHSDNGSDGLRLENSTASKSWNFITDTDGDLQNRADGKLVGFFDHTSGAYVTLSDMRSKKDIEKAPDVLDKVLRLDVMKYHFLESAPSDKKQYGMIAQNVEKLFPEIVFHKTGNGQDQYAVNYSAYGVIAIKAIQEQQQKIAEQEQTNQQQQQLISTLEERIVRLEEALNKNASKSTFTSNNRVSSESGSATLEQNQPNPFGQSTIIRYYLPSGSTGQINLYDTNGLLVKSLKATENGQAIINRNELKAGIYTYNLSVNGKVVAAKKLVVTN</sequence>
<keyword evidence="2" id="KW-0732">Signal</keyword>
<evidence type="ECO:0000259" key="3">
    <source>
        <dbReference type="PROSITE" id="PS51688"/>
    </source>
</evidence>
<evidence type="ECO:0000256" key="1">
    <source>
        <dbReference type="SAM" id="MobiDB-lite"/>
    </source>
</evidence>
<organism evidence="4 5">
    <name type="scientific">Adhaeribacter arboris</name>
    <dbReference type="NCBI Taxonomy" id="2072846"/>
    <lineage>
        <taxon>Bacteria</taxon>
        <taxon>Pseudomonadati</taxon>
        <taxon>Bacteroidota</taxon>
        <taxon>Cytophagia</taxon>
        <taxon>Cytophagales</taxon>
        <taxon>Hymenobacteraceae</taxon>
        <taxon>Adhaeribacter</taxon>
    </lineage>
</organism>
<dbReference type="AlphaFoldDB" id="A0A2T2YIN0"/>
<dbReference type="RefSeq" id="WP_106931535.1">
    <property type="nucleotide sequence ID" value="NZ_PYFT01000001.1"/>
</dbReference>
<dbReference type="Gene3D" id="1.10.10.10">
    <property type="entry name" value="Winged helix-like DNA-binding domain superfamily/Winged helix DNA-binding domain"/>
    <property type="match status" value="1"/>
</dbReference>
<feature type="chain" id="PRO_5015715702" description="Peptidase S74 domain-containing protein" evidence="2">
    <location>
        <begin position="22"/>
        <end position="535"/>
    </location>
</feature>
<feature type="signal peptide" evidence="2">
    <location>
        <begin position="1"/>
        <end position="21"/>
    </location>
</feature>
<dbReference type="Pfam" id="PF13884">
    <property type="entry name" value="Peptidase_S74"/>
    <property type="match status" value="1"/>
</dbReference>
<dbReference type="OrthoDB" id="1001730at2"/>
<gene>
    <name evidence="4" type="ORF">AHMF7605_18505</name>
</gene>
<feature type="region of interest" description="Disordered" evidence="1">
    <location>
        <begin position="437"/>
        <end position="462"/>
    </location>
</feature>
<keyword evidence="5" id="KW-1185">Reference proteome</keyword>
<dbReference type="NCBIfam" id="TIGR04183">
    <property type="entry name" value="Por_Secre_tail"/>
    <property type="match status" value="1"/>
</dbReference>
<reference evidence="4 5" key="1">
    <citation type="submission" date="2018-03" db="EMBL/GenBank/DDBJ databases">
        <title>Adhaeribacter sp. HMF7605 Genome sequencing and assembly.</title>
        <authorList>
            <person name="Kang H."/>
            <person name="Kang J."/>
            <person name="Cha I."/>
            <person name="Kim H."/>
            <person name="Joh K."/>
        </authorList>
    </citation>
    <scope>NUCLEOTIDE SEQUENCE [LARGE SCALE GENOMIC DNA]</scope>
    <source>
        <strain evidence="4 5">HMF7605</strain>
    </source>
</reference>
<dbReference type="InterPro" id="IPR036388">
    <property type="entry name" value="WH-like_DNA-bd_sf"/>
</dbReference>
<evidence type="ECO:0000256" key="2">
    <source>
        <dbReference type="SAM" id="SignalP"/>
    </source>
</evidence>
<feature type="domain" description="Peptidase S74" evidence="3">
    <location>
        <begin position="317"/>
        <end position="411"/>
    </location>
</feature>
<dbReference type="InterPro" id="IPR030392">
    <property type="entry name" value="S74_ICA"/>
</dbReference>
<comment type="caution">
    <text evidence="4">The sequence shown here is derived from an EMBL/GenBank/DDBJ whole genome shotgun (WGS) entry which is preliminary data.</text>
</comment>
<dbReference type="Pfam" id="PF18962">
    <property type="entry name" value="Por_Secre_tail"/>
    <property type="match status" value="1"/>
</dbReference>
<accession>A0A2T2YIN0</accession>
<evidence type="ECO:0000313" key="5">
    <source>
        <dbReference type="Proteomes" id="UP000240357"/>
    </source>
</evidence>
<dbReference type="Proteomes" id="UP000240357">
    <property type="component" value="Unassembled WGS sequence"/>
</dbReference>
<dbReference type="EMBL" id="PYFT01000001">
    <property type="protein sequence ID" value="PSR55356.1"/>
    <property type="molecule type" value="Genomic_DNA"/>
</dbReference>
<dbReference type="PROSITE" id="PS51688">
    <property type="entry name" value="ICA"/>
    <property type="match status" value="1"/>
</dbReference>